<dbReference type="EMBL" id="CP001229">
    <property type="protein sequence ID" value="ACN99389.1"/>
    <property type="molecule type" value="Genomic_DNA"/>
</dbReference>
<dbReference type="STRING" id="204536.SULAZ_1360"/>
<dbReference type="KEGG" id="saf:SULAZ_1360"/>
<gene>
    <name evidence="2" type="ordered locus">SULAZ_1360</name>
</gene>
<proteinExistence type="predicted"/>
<dbReference type="eggNOG" id="COG3334">
    <property type="taxonomic scope" value="Bacteria"/>
</dbReference>
<dbReference type="InterPro" id="IPR027417">
    <property type="entry name" value="P-loop_NTPase"/>
</dbReference>
<keyword evidence="3" id="KW-1185">Reference proteome</keyword>
<evidence type="ECO:0000313" key="3">
    <source>
        <dbReference type="Proteomes" id="UP000001369"/>
    </source>
</evidence>
<dbReference type="HOGENOM" id="CLU_1738588_0_0_0"/>
<dbReference type="RefSeq" id="WP_012674707.1">
    <property type="nucleotide sequence ID" value="NC_012438.1"/>
</dbReference>
<accession>C1DW40</accession>
<evidence type="ECO:0000313" key="2">
    <source>
        <dbReference type="EMBL" id="ACN99389.1"/>
    </source>
</evidence>
<evidence type="ECO:0000256" key="1">
    <source>
        <dbReference type="SAM" id="Coils"/>
    </source>
</evidence>
<feature type="coiled-coil region" evidence="1">
    <location>
        <begin position="25"/>
        <end position="83"/>
    </location>
</feature>
<dbReference type="AlphaFoldDB" id="C1DW40"/>
<dbReference type="Gene3D" id="3.40.50.300">
    <property type="entry name" value="P-loop containing nucleotide triphosphate hydrolases"/>
    <property type="match status" value="1"/>
</dbReference>
<dbReference type="Proteomes" id="UP000001369">
    <property type="component" value="Chromosome"/>
</dbReference>
<protein>
    <recommendedName>
        <fullName evidence="4">Magnesium transporter MgtE intracellular domain-containing protein</fullName>
    </recommendedName>
</protein>
<name>C1DW40_SULAA</name>
<reference evidence="2 3" key="1">
    <citation type="journal article" date="2009" name="J. Bacteriol.">
        <title>Complete and draft genome sequences of six members of the Aquificales.</title>
        <authorList>
            <person name="Reysenbach A.L."/>
            <person name="Hamamura N."/>
            <person name="Podar M."/>
            <person name="Griffiths E."/>
            <person name="Ferreira S."/>
            <person name="Hochstein R."/>
            <person name="Heidelberg J."/>
            <person name="Johnson J."/>
            <person name="Mead D."/>
            <person name="Pohorille A."/>
            <person name="Sarmiento M."/>
            <person name="Schweighofer K."/>
            <person name="Seshadri R."/>
            <person name="Voytek M.A."/>
        </authorList>
    </citation>
    <scope>NUCLEOTIDE SEQUENCE [LARGE SCALE GENOMIC DNA]</scope>
    <source>
        <strain evidence="3">Az-Fu1 / DSM 15241 / OCM 825</strain>
    </source>
</reference>
<dbReference type="SUPFAM" id="SSF158791">
    <property type="entry name" value="MgtE N-terminal domain-like"/>
    <property type="match status" value="1"/>
</dbReference>
<keyword evidence="1" id="KW-0175">Coiled coil</keyword>
<organism evidence="2 3">
    <name type="scientific">Sulfurihydrogenibium azorense (strain DSM 15241 / OCM 825 / Az-Fu1)</name>
    <dbReference type="NCBI Taxonomy" id="204536"/>
    <lineage>
        <taxon>Bacteria</taxon>
        <taxon>Pseudomonadati</taxon>
        <taxon>Aquificota</taxon>
        <taxon>Aquificia</taxon>
        <taxon>Aquificales</taxon>
        <taxon>Hydrogenothermaceae</taxon>
        <taxon>Sulfurihydrogenibium</taxon>
    </lineage>
</organism>
<sequence>MKKVSKIQIFTIGILTAITVSYPQEKEIKAELEKLIKARNEIKETYQKNQALLEQIKKEKEELEKLKKQIEESQKKISEERYKKLAKIFEKMDPELAGEKFSKMESAEDAAYILYNMNEKKAAAILNNTDPVMVNKIVKILSGLKKQNP</sequence>
<evidence type="ECO:0008006" key="4">
    <source>
        <dbReference type="Google" id="ProtNLM"/>
    </source>
</evidence>